<sequence>MSATIPNTLYIGEKLVEVFLEKEFDPFDVPALSLQNFRRIWETKFQENSPNLNELKYLPYFTYSVENRNVKLTLDVNEFFLFYFCSCGNTLRKTQRAIQIGDICPHQNIQNCCCSRLKIPVQKVQVDTSLCLFMFLKSIEAMIILFFSVKDRILNVFMWHRFPENGLSLDQIFEALGEVFGQGNFAMTTIKQRRISGTSILRSRYSNVDFKKPRRWDDQETYCVPSNMLSALLNELCWIRQHLEFNDGTCDRCHVLPNVYAHYISDLQAVIFLWINNLDSCILLCYQLMKD</sequence>
<dbReference type="AlphaFoldDB" id="X6PG80"/>
<keyword evidence="2" id="KW-1185">Reference proteome</keyword>
<proteinExistence type="predicted"/>
<accession>X6PG80</accession>
<reference evidence="1 2" key="1">
    <citation type="journal article" date="2013" name="Curr. Biol.">
        <title>The Genome of the Foraminiferan Reticulomyxa filosa.</title>
        <authorList>
            <person name="Glockner G."/>
            <person name="Hulsmann N."/>
            <person name="Schleicher M."/>
            <person name="Noegel A.A."/>
            <person name="Eichinger L."/>
            <person name="Gallinger C."/>
            <person name="Pawlowski J."/>
            <person name="Sierra R."/>
            <person name="Euteneuer U."/>
            <person name="Pillet L."/>
            <person name="Moustafa A."/>
            <person name="Platzer M."/>
            <person name="Groth M."/>
            <person name="Szafranski K."/>
            <person name="Schliwa M."/>
        </authorList>
    </citation>
    <scope>NUCLEOTIDE SEQUENCE [LARGE SCALE GENOMIC DNA]</scope>
</reference>
<dbReference type="EMBL" id="ASPP01000030">
    <property type="protein sequence ID" value="ETO37034.1"/>
    <property type="molecule type" value="Genomic_DNA"/>
</dbReference>
<comment type="caution">
    <text evidence="1">The sequence shown here is derived from an EMBL/GenBank/DDBJ whole genome shotgun (WGS) entry which is preliminary data.</text>
</comment>
<evidence type="ECO:0000313" key="2">
    <source>
        <dbReference type="Proteomes" id="UP000023152"/>
    </source>
</evidence>
<organism evidence="1 2">
    <name type="scientific">Reticulomyxa filosa</name>
    <dbReference type="NCBI Taxonomy" id="46433"/>
    <lineage>
        <taxon>Eukaryota</taxon>
        <taxon>Sar</taxon>
        <taxon>Rhizaria</taxon>
        <taxon>Retaria</taxon>
        <taxon>Foraminifera</taxon>
        <taxon>Monothalamids</taxon>
        <taxon>Reticulomyxidae</taxon>
        <taxon>Reticulomyxa</taxon>
    </lineage>
</organism>
<protein>
    <submittedName>
        <fullName evidence="1">Uncharacterized protein</fullName>
    </submittedName>
</protein>
<evidence type="ECO:0000313" key="1">
    <source>
        <dbReference type="EMBL" id="ETO37034.1"/>
    </source>
</evidence>
<gene>
    <name evidence="1" type="ORF">RFI_00030</name>
</gene>
<dbReference type="Proteomes" id="UP000023152">
    <property type="component" value="Unassembled WGS sequence"/>
</dbReference>
<name>X6PG80_RETFI</name>